<reference evidence="1 2" key="1">
    <citation type="submission" date="2019-07" db="EMBL/GenBank/DDBJ databases">
        <title>Whole genome shotgun sequence of Oceanobacillus sojae NBRC 105379.</title>
        <authorList>
            <person name="Hosoyama A."/>
            <person name="Uohara A."/>
            <person name="Ohji S."/>
            <person name="Ichikawa N."/>
        </authorList>
    </citation>
    <scope>NUCLEOTIDE SEQUENCE [LARGE SCALE GENOMIC DNA]</scope>
    <source>
        <strain evidence="1 2">NBRC 105379</strain>
    </source>
</reference>
<dbReference type="AlphaFoldDB" id="A0A511ZI52"/>
<evidence type="ECO:0000313" key="2">
    <source>
        <dbReference type="Proteomes" id="UP000321558"/>
    </source>
</evidence>
<organism evidence="1 2">
    <name type="scientific">Oceanobacillus sojae</name>
    <dbReference type="NCBI Taxonomy" id="582851"/>
    <lineage>
        <taxon>Bacteria</taxon>
        <taxon>Bacillati</taxon>
        <taxon>Bacillota</taxon>
        <taxon>Bacilli</taxon>
        <taxon>Bacillales</taxon>
        <taxon>Bacillaceae</taxon>
        <taxon>Oceanobacillus</taxon>
    </lineage>
</organism>
<sequence>MYVSSLPETRRRELNRTSFHFGTAITRPTENRRGGHLLGKYTSILKTK</sequence>
<protein>
    <submittedName>
        <fullName evidence="1">Uncharacterized protein</fullName>
    </submittedName>
</protein>
<keyword evidence="2" id="KW-1185">Reference proteome</keyword>
<dbReference type="EMBL" id="BJYM01000006">
    <property type="protein sequence ID" value="GEN87132.1"/>
    <property type="molecule type" value="Genomic_DNA"/>
</dbReference>
<accession>A0A511ZI52</accession>
<comment type="caution">
    <text evidence="1">The sequence shown here is derived from an EMBL/GenBank/DDBJ whole genome shotgun (WGS) entry which is preliminary data.</text>
</comment>
<proteinExistence type="predicted"/>
<evidence type="ECO:0000313" key="1">
    <source>
        <dbReference type="EMBL" id="GEN87132.1"/>
    </source>
</evidence>
<gene>
    <name evidence="1" type="ORF">OSO01_18710</name>
</gene>
<dbReference type="Proteomes" id="UP000321558">
    <property type="component" value="Unassembled WGS sequence"/>
</dbReference>
<name>A0A511ZI52_9BACI</name>